<keyword evidence="3" id="KW-1185">Reference proteome</keyword>
<dbReference type="AlphaFoldDB" id="A0A4S8QY87"/>
<protein>
    <recommendedName>
        <fullName evidence="4">Ig-like domain-containing protein</fullName>
    </recommendedName>
</protein>
<evidence type="ECO:0000313" key="3">
    <source>
        <dbReference type="Proteomes" id="UP000308671"/>
    </source>
</evidence>
<evidence type="ECO:0008006" key="4">
    <source>
        <dbReference type="Google" id="ProtNLM"/>
    </source>
</evidence>
<dbReference type="OrthoDB" id="3556996at2759"/>
<dbReference type="Proteomes" id="UP000308671">
    <property type="component" value="Unassembled WGS sequence"/>
</dbReference>
<proteinExistence type="predicted"/>
<dbReference type="EMBL" id="PQXL01000153">
    <property type="protein sequence ID" value="THV50373.1"/>
    <property type="molecule type" value="Genomic_DNA"/>
</dbReference>
<evidence type="ECO:0000313" key="2">
    <source>
        <dbReference type="EMBL" id="THV50373.1"/>
    </source>
</evidence>
<reference evidence="2 3" key="1">
    <citation type="submission" date="2017-12" db="EMBL/GenBank/DDBJ databases">
        <title>Comparative genomics of Botrytis spp.</title>
        <authorList>
            <person name="Valero-Jimenez C.A."/>
            <person name="Tapia P."/>
            <person name="Veloso J."/>
            <person name="Silva-Moreno E."/>
            <person name="Staats M."/>
            <person name="Valdes J.H."/>
            <person name="Van Kan J.A.L."/>
        </authorList>
    </citation>
    <scope>NUCLEOTIDE SEQUENCE [LARGE SCALE GENOMIC DNA]</scope>
    <source>
        <strain evidence="2 3">MUCL435</strain>
    </source>
</reference>
<gene>
    <name evidence="2" type="ORF">BGAL_0153g00180</name>
</gene>
<accession>A0A4S8QY87</accession>
<keyword evidence="1" id="KW-0732">Signal</keyword>
<feature type="chain" id="PRO_5020969864" description="Ig-like domain-containing protein" evidence="1">
    <location>
        <begin position="20"/>
        <end position="228"/>
    </location>
</feature>
<comment type="caution">
    <text evidence="2">The sequence shown here is derived from an EMBL/GenBank/DDBJ whole genome shotgun (WGS) entry which is preliminary data.</text>
</comment>
<organism evidence="2 3">
    <name type="scientific">Botrytis galanthina</name>
    <dbReference type="NCBI Taxonomy" id="278940"/>
    <lineage>
        <taxon>Eukaryota</taxon>
        <taxon>Fungi</taxon>
        <taxon>Dikarya</taxon>
        <taxon>Ascomycota</taxon>
        <taxon>Pezizomycotina</taxon>
        <taxon>Leotiomycetes</taxon>
        <taxon>Helotiales</taxon>
        <taxon>Sclerotiniaceae</taxon>
        <taxon>Botrytis</taxon>
    </lineage>
</organism>
<evidence type="ECO:0000256" key="1">
    <source>
        <dbReference type="SAM" id="SignalP"/>
    </source>
</evidence>
<name>A0A4S8QY87_9HELO</name>
<sequence>MLTKFTAPLIFLFLRTAICTPLTPHLQTRQSVTPPPECDVIPTWEVTTFTWFNSTHNLDCVNQVNVPNVCVNSTSDGLVGCDGNLGPCDECGINGCYTGLPLQPAGFGPPDDVKIGINTPGEYNRCEQTNPAGFRRYDVGNGVVFCAGVAYRVSFIGDSNPHSDGSPNKGTIYYEPNYEWTCTNGSVIKGSGSIEFDMDCSYDSGNNATCVIPEGDNLVIPLLSYTIT</sequence>
<feature type="signal peptide" evidence="1">
    <location>
        <begin position="1"/>
        <end position="19"/>
    </location>
</feature>